<protein>
    <submittedName>
        <fullName evidence="3">2275_t:CDS:1</fullName>
    </submittedName>
</protein>
<dbReference type="OrthoDB" id="2412221at2759"/>
<accession>A0A9N8ZPC6</accession>
<feature type="region of interest" description="Disordered" evidence="2">
    <location>
        <begin position="1"/>
        <end position="45"/>
    </location>
</feature>
<feature type="compositionally biased region" description="Low complexity" evidence="2">
    <location>
        <begin position="13"/>
        <end position="33"/>
    </location>
</feature>
<keyword evidence="4" id="KW-1185">Reference proteome</keyword>
<evidence type="ECO:0000313" key="4">
    <source>
        <dbReference type="Proteomes" id="UP000789706"/>
    </source>
</evidence>
<name>A0A9N8ZPC6_9GLOM</name>
<feature type="compositionally biased region" description="Polar residues" evidence="2">
    <location>
        <begin position="1"/>
        <end position="12"/>
    </location>
</feature>
<feature type="coiled-coil region" evidence="1">
    <location>
        <begin position="118"/>
        <end position="148"/>
    </location>
</feature>
<dbReference type="AlphaFoldDB" id="A0A9N8ZPC6"/>
<evidence type="ECO:0000313" key="3">
    <source>
        <dbReference type="EMBL" id="CAG8502334.1"/>
    </source>
</evidence>
<comment type="caution">
    <text evidence="3">The sequence shown here is derived from an EMBL/GenBank/DDBJ whole genome shotgun (WGS) entry which is preliminary data.</text>
</comment>
<keyword evidence="1" id="KW-0175">Coiled coil</keyword>
<sequence length="194" mass="21780">MFEISTAAQYDTSSNRNAHSARNNRSSRSNHNNPHVMRNRKKNNVKVESVPYHRPSQPPVTTSPITTISPIVLNTPTMSIPTTTIPNISINSSTTATTSISSTREKPCPKCKESTNYMKVLNKRVGKLEDLVKNLKNVTTQNNIKREELNNASLSKNERHSKIEAIDYSKMSLENLQTYVINLKNISSNLVLNN</sequence>
<proteinExistence type="predicted"/>
<evidence type="ECO:0000256" key="1">
    <source>
        <dbReference type="SAM" id="Coils"/>
    </source>
</evidence>
<gene>
    <name evidence="3" type="ORF">DEBURN_LOCUS4742</name>
</gene>
<reference evidence="3" key="1">
    <citation type="submission" date="2021-06" db="EMBL/GenBank/DDBJ databases">
        <authorList>
            <person name="Kallberg Y."/>
            <person name="Tangrot J."/>
            <person name="Rosling A."/>
        </authorList>
    </citation>
    <scope>NUCLEOTIDE SEQUENCE</scope>
    <source>
        <strain evidence="3">AZ414A</strain>
    </source>
</reference>
<evidence type="ECO:0000256" key="2">
    <source>
        <dbReference type="SAM" id="MobiDB-lite"/>
    </source>
</evidence>
<dbReference type="EMBL" id="CAJVPK010000380">
    <property type="protein sequence ID" value="CAG8502334.1"/>
    <property type="molecule type" value="Genomic_DNA"/>
</dbReference>
<dbReference type="Proteomes" id="UP000789706">
    <property type="component" value="Unassembled WGS sequence"/>
</dbReference>
<organism evidence="3 4">
    <name type="scientific">Diversispora eburnea</name>
    <dbReference type="NCBI Taxonomy" id="1213867"/>
    <lineage>
        <taxon>Eukaryota</taxon>
        <taxon>Fungi</taxon>
        <taxon>Fungi incertae sedis</taxon>
        <taxon>Mucoromycota</taxon>
        <taxon>Glomeromycotina</taxon>
        <taxon>Glomeromycetes</taxon>
        <taxon>Diversisporales</taxon>
        <taxon>Diversisporaceae</taxon>
        <taxon>Diversispora</taxon>
    </lineage>
</organism>